<dbReference type="EMBL" id="CP002631">
    <property type="protein sequence ID" value="AEB14970.1"/>
    <property type="molecule type" value="Genomic_DNA"/>
</dbReference>
<protein>
    <recommendedName>
        <fullName evidence="4">Large ribosomal subunit protein uL13</fullName>
    </recommendedName>
</protein>
<accession>F2NTI1</accession>
<dbReference type="GO" id="GO:0003729">
    <property type="term" value="F:mRNA binding"/>
    <property type="evidence" value="ECO:0007669"/>
    <property type="project" value="TreeGrafter"/>
</dbReference>
<dbReference type="HAMAP" id="MF_01366">
    <property type="entry name" value="Ribosomal_uL13"/>
    <property type="match status" value="1"/>
</dbReference>
<dbReference type="PIRSF" id="PIRSF002181">
    <property type="entry name" value="Ribosomal_L13"/>
    <property type="match status" value="1"/>
</dbReference>
<name>F2NTI1_TRES6</name>
<comment type="similarity">
    <text evidence="1 4">Belongs to the universal ribosomal protein uL13 family.</text>
</comment>
<dbReference type="Gene3D" id="3.90.1180.10">
    <property type="entry name" value="Ribosomal protein L13"/>
    <property type="match status" value="1"/>
</dbReference>
<dbReference type="CDD" id="cd00392">
    <property type="entry name" value="Ribosomal_L13"/>
    <property type="match status" value="1"/>
</dbReference>
<dbReference type="HOGENOM" id="CLU_082184_2_2_12"/>
<organism evidence="5 6">
    <name type="scientific">Treponema succinifaciens (strain ATCC 33096 / DSM 2489 / 6091)</name>
    <dbReference type="NCBI Taxonomy" id="869209"/>
    <lineage>
        <taxon>Bacteria</taxon>
        <taxon>Pseudomonadati</taxon>
        <taxon>Spirochaetota</taxon>
        <taxon>Spirochaetia</taxon>
        <taxon>Spirochaetales</taxon>
        <taxon>Treponemataceae</taxon>
        <taxon>Treponema</taxon>
    </lineage>
</organism>
<reference evidence="5 6" key="1">
    <citation type="journal article" date="2011" name="Stand. Genomic Sci.">
        <title>Complete genome sequence of Treponema succinifaciens type strain (6091).</title>
        <authorList>
            <person name="Han C."/>
            <person name="Gronow S."/>
            <person name="Teshima H."/>
            <person name="Lapidus A."/>
            <person name="Nolan M."/>
            <person name="Lucas S."/>
            <person name="Hammon N."/>
            <person name="Deshpande S."/>
            <person name="Cheng J.F."/>
            <person name="Zeytun A."/>
            <person name="Tapia R."/>
            <person name="Goodwin L."/>
            <person name="Pitluck S."/>
            <person name="Liolios K."/>
            <person name="Pagani I."/>
            <person name="Ivanova N."/>
            <person name="Mavromatis K."/>
            <person name="Mikhailova N."/>
            <person name="Huntemann M."/>
            <person name="Pati A."/>
            <person name="Chen A."/>
            <person name="Palaniappan K."/>
            <person name="Land M."/>
            <person name="Hauser L."/>
            <person name="Brambilla E.M."/>
            <person name="Rohde M."/>
            <person name="Goker M."/>
            <person name="Woyke T."/>
            <person name="Bristow J."/>
            <person name="Eisen J.A."/>
            <person name="Markowitz V."/>
            <person name="Hugenholtz P."/>
            <person name="Kyrpides N.C."/>
            <person name="Klenk H.P."/>
            <person name="Detter J.C."/>
        </authorList>
    </citation>
    <scope>NUCLEOTIDE SEQUENCE [LARGE SCALE GENOMIC DNA]</scope>
    <source>
        <strain evidence="6">ATCC 33096 / DSM 2489 / 6091</strain>
    </source>
</reference>
<dbReference type="PANTHER" id="PTHR11545:SF2">
    <property type="entry name" value="LARGE RIBOSOMAL SUBUNIT PROTEIN UL13M"/>
    <property type="match status" value="1"/>
</dbReference>
<sequence length="142" mass="16069">MKTYFAKNEDVKNDWYVIDASGKTLGRVAAKAASVLRGKHKASYTPNSMCGDFVVIVNAEKIQVTGKKADNMLYRHYTGYVRGLRSYSFNTLIEKHPTEPLKRTIWGMLPHNRLGRKIIGNLKIYEGPEHPHAAQNPKPLEV</sequence>
<proteinExistence type="inferred from homology"/>
<dbReference type="GO" id="GO:0003735">
    <property type="term" value="F:structural constituent of ribosome"/>
    <property type="evidence" value="ECO:0007669"/>
    <property type="project" value="InterPro"/>
</dbReference>
<evidence type="ECO:0000313" key="5">
    <source>
        <dbReference type="EMBL" id="AEB14970.1"/>
    </source>
</evidence>
<dbReference type="InterPro" id="IPR005823">
    <property type="entry name" value="Ribosomal_uL13_bac-type"/>
</dbReference>
<evidence type="ECO:0000256" key="1">
    <source>
        <dbReference type="ARBA" id="ARBA00006227"/>
    </source>
</evidence>
<dbReference type="KEGG" id="tsu:Tresu_2100"/>
<dbReference type="GO" id="GO:0017148">
    <property type="term" value="P:negative regulation of translation"/>
    <property type="evidence" value="ECO:0007669"/>
    <property type="project" value="TreeGrafter"/>
</dbReference>
<evidence type="ECO:0000256" key="2">
    <source>
        <dbReference type="ARBA" id="ARBA00022980"/>
    </source>
</evidence>
<gene>
    <name evidence="4" type="primary">rplM</name>
    <name evidence="5" type="ordered locus">Tresu_2100</name>
</gene>
<dbReference type="InterPro" id="IPR005822">
    <property type="entry name" value="Ribosomal_uL13"/>
</dbReference>
<dbReference type="GO" id="GO:0022625">
    <property type="term" value="C:cytosolic large ribosomal subunit"/>
    <property type="evidence" value="ECO:0007669"/>
    <property type="project" value="TreeGrafter"/>
</dbReference>
<dbReference type="AlphaFoldDB" id="F2NTI1"/>
<comment type="subunit">
    <text evidence="4">Part of the 50S ribosomal subunit.</text>
</comment>
<comment type="function">
    <text evidence="4">This protein is one of the early assembly proteins of the 50S ribosomal subunit, although it is not seen to bind rRNA by itself. It is important during the early stages of 50S assembly.</text>
</comment>
<dbReference type="OrthoDB" id="9801330at2"/>
<dbReference type="STRING" id="869209.Tresu_2100"/>
<evidence type="ECO:0000313" key="6">
    <source>
        <dbReference type="Proteomes" id="UP000006852"/>
    </source>
</evidence>
<dbReference type="InterPro" id="IPR036899">
    <property type="entry name" value="Ribosomal_uL13_sf"/>
</dbReference>
<dbReference type="GO" id="GO:0006412">
    <property type="term" value="P:translation"/>
    <property type="evidence" value="ECO:0007669"/>
    <property type="project" value="UniProtKB-UniRule"/>
</dbReference>
<reference evidence="6" key="2">
    <citation type="submission" date="2011-04" db="EMBL/GenBank/DDBJ databases">
        <title>The complete genome of chromosome of Treponema succinifaciens DSM 2489.</title>
        <authorList>
            <person name="Lucas S."/>
            <person name="Copeland A."/>
            <person name="Lapidus A."/>
            <person name="Bruce D."/>
            <person name="Goodwin L."/>
            <person name="Pitluck S."/>
            <person name="Peters L."/>
            <person name="Kyrpides N."/>
            <person name="Mavromatis K."/>
            <person name="Ivanova N."/>
            <person name="Ovchinnikova G."/>
            <person name="Teshima H."/>
            <person name="Detter J.C."/>
            <person name="Tapia R."/>
            <person name="Han C."/>
            <person name="Land M."/>
            <person name="Hauser L."/>
            <person name="Markowitz V."/>
            <person name="Cheng J.-F."/>
            <person name="Hugenholtz P."/>
            <person name="Woyke T."/>
            <person name="Wu D."/>
            <person name="Gronow S."/>
            <person name="Wellnitz S."/>
            <person name="Brambilla E."/>
            <person name="Klenk H.-P."/>
            <person name="Eisen J.A."/>
        </authorList>
    </citation>
    <scope>NUCLEOTIDE SEQUENCE [LARGE SCALE GENOMIC DNA]</scope>
    <source>
        <strain evidence="6">ATCC 33096 / DSM 2489 / 6091</strain>
    </source>
</reference>
<dbReference type="GeneID" id="302999223"/>
<dbReference type="Pfam" id="PF00572">
    <property type="entry name" value="Ribosomal_L13"/>
    <property type="match status" value="1"/>
</dbReference>
<keyword evidence="3 4" id="KW-0687">Ribonucleoprotein</keyword>
<dbReference type="RefSeq" id="WP_013702223.1">
    <property type="nucleotide sequence ID" value="NC_015385.1"/>
</dbReference>
<dbReference type="NCBIfam" id="TIGR01066">
    <property type="entry name" value="rplM_bact"/>
    <property type="match status" value="1"/>
</dbReference>
<dbReference type="PANTHER" id="PTHR11545">
    <property type="entry name" value="RIBOSOMAL PROTEIN L13"/>
    <property type="match status" value="1"/>
</dbReference>
<dbReference type="SUPFAM" id="SSF52161">
    <property type="entry name" value="Ribosomal protein L13"/>
    <property type="match status" value="1"/>
</dbReference>
<evidence type="ECO:0000256" key="4">
    <source>
        <dbReference type="HAMAP-Rule" id="MF_01366"/>
    </source>
</evidence>
<keyword evidence="2 4" id="KW-0689">Ribosomal protein</keyword>
<dbReference type="Proteomes" id="UP000006852">
    <property type="component" value="Chromosome"/>
</dbReference>
<dbReference type="eggNOG" id="COG0102">
    <property type="taxonomic scope" value="Bacteria"/>
</dbReference>
<keyword evidence="6" id="KW-1185">Reference proteome</keyword>
<evidence type="ECO:0000256" key="3">
    <source>
        <dbReference type="ARBA" id="ARBA00023274"/>
    </source>
</evidence>